<evidence type="ECO:0000313" key="2">
    <source>
        <dbReference type="EMBL" id="QQB46991.1"/>
    </source>
</evidence>
<dbReference type="EMBL" id="CP066007">
    <property type="protein sequence ID" value="QQB46991.1"/>
    <property type="molecule type" value="Genomic_DNA"/>
</dbReference>
<evidence type="ECO:0000256" key="1">
    <source>
        <dbReference type="SAM" id="Phobius"/>
    </source>
</evidence>
<name>A0A7T4EGK7_9CORY</name>
<sequence length="117" mass="13709">MWRWIWLIGWSVLIVGSGYQVIVGAERFVWLQWGLVACAFVLYSWTLRVWLSKRQDTAVLYKGTFAPFAVAYLVPPIIYLPWWQWALTLFVVFCIYGAFVADGRFQDWLKQHDPASS</sequence>
<dbReference type="GeneID" id="92761216"/>
<evidence type="ECO:0000313" key="3">
    <source>
        <dbReference type="Proteomes" id="UP000596145"/>
    </source>
</evidence>
<feature type="transmembrane region" description="Helical" evidence="1">
    <location>
        <begin position="59"/>
        <end position="79"/>
    </location>
</feature>
<keyword evidence="1" id="KW-0472">Membrane</keyword>
<protein>
    <submittedName>
        <fullName evidence="2">Uncharacterized protein</fullName>
    </submittedName>
</protein>
<dbReference type="Proteomes" id="UP000596145">
    <property type="component" value="Chromosome"/>
</dbReference>
<accession>A0A7T4EGK7</accession>
<organism evidence="2 3">
    <name type="scientific">Corynebacterium glucuronolyticum</name>
    <dbReference type="NCBI Taxonomy" id="39791"/>
    <lineage>
        <taxon>Bacteria</taxon>
        <taxon>Bacillati</taxon>
        <taxon>Actinomycetota</taxon>
        <taxon>Actinomycetes</taxon>
        <taxon>Mycobacteriales</taxon>
        <taxon>Corynebacteriaceae</taxon>
        <taxon>Corynebacterium</taxon>
    </lineage>
</organism>
<dbReference type="AlphaFoldDB" id="A0A7T4EGK7"/>
<keyword evidence="1" id="KW-0812">Transmembrane</keyword>
<feature type="transmembrane region" description="Helical" evidence="1">
    <location>
        <begin position="85"/>
        <end position="101"/>
    </location>
</feature>
<keyword evidence="1" id="KW-1133">Transmembrane helix</keyword>
<gene>
    <name evidence="2" type="ORF">I6I10_03490</name>
</gene>
<reference evidence="2 3" key="1">
    <citation type="submission" date="2020-12" db="EMBL/GenBank/DDBJ databases">
        <title>FDA dAtabase for Regulatory Grade micrObial Sequences (FDA-ARGOS): Supporting development and validation of Infectious Disease Dx tests.</title>
        <authorList>
            <person name="Sproer C."/>
            <person name="Gronow S."/>
            <person name="Severitt S."/>
            <person name="Schroder I."/>
            <person name="Tallon L."/>
            <person name="Sadzewicz L."/>
            <person name="Zhao X."/>
            <person name="Boylan J."/>
            <person name="Ott S."/>
            <person name="Bowen H."/>
            <person name="Vavikolanu K."/>
            <person name="Mehta A."/>
            <person name="Aluvathingal J."/>
            <person name="Nadendla S."/>
            <person name="Lowell S."/>
            <person name="Myers T."/>
            <person name="Yan Y."/>
            <person name="Sichtig H."/>
        </authorList>
    </citation>
    <scope>NUCLEOTIDE SEQUENCE [LARGE SCALE GENOMIC DNA]</scope>
    <source>
        <strain evidence="2 3">FDAARGOS_1053</strain>
    </source>
</reference>
<feature type="transmembrane region" description="Helical" evidence="1">
    <location>
        <begin position="30"/>
        <end position="47"/>
    </location>
</feature>
<dbReference type="RefSeq" id="WP_084036168.1">
    <property type="nucleotide sequence ID" value="NZ_CP066007.1"/>
</dbReference>
<proteinExistence type="predicted"/>